<accession>A0ABS4DQS5</accession>
<reference evidence="1 2" key="1">
    <citation type="submission" date="2021-04" db="EMBL/GenBank/DDBJ databases">
        <authorList>
            <person name="Huq M.A."/>
        </authorList>
    </citation>
    <scope>NUCLEOTIDE SEQUENCE [LARGE SCALE GENOMIC DNA]</scope>
    <source>
        <strain evidence="1 2">MAH-13</strain>
    </source>
</reference>
<keyword evidence="2" id="KW-1185">Reference proteome</keyword>
<gene>
    <name evidence="1" type="ORF">J7I44_13840</name>
</gene>
<organism evidence="1 2">
    <name type="scientific">Frateuria flava</name>
    <dbReference type="NCBI Taxonomy" id="2821489"/>
    <lineage>
        <taxon>Bacteria</taxon>
        <taxon>Pseudomonadati</taxon>
        <taxon>Pseudomonadota</taxon>
        <taxon>Gammaproteobacteria</taxon>
        <taxon>Lysobacterales</taxon>
        <taxon>Rhodanobacteraceae</taxon>
        <taxon>Frateuria</taxon>
    </lineage>
</organism>
<evidence type="ECO:0008006" key="3">
    <source>
        <dbReference type="Google" id="ProtNLM"/>
    </source>
</evidence>
<evidence type="ECO:0000313" key="2">
    <source>
        <dbReference type="Proteomes" id="UP000823790"/>
    </source>
</evidence>
<proteinExistence type="predicted"/>
<sequence>MKKIVLVALAVLVAGCGVDPVKMNTSDGSSRYFMNCGDDKGACVAKANELCPNGYTISNENNKTQMSFNAWRGSSESEITVEVQCK</sequence>
<name>A0ABS4DQS5_9GAMM</name>
<dbReference type="RefSeq" id="WP_209622012.1">
    <property type="nucleotide sequence ID" value="NZ_JAGJRS010000029.1"/>
</dbReference>
<protein>
    <recommendedName>
        <fullName evidence="3">Lipoprotein</fullName>
    </recommendedName>
</protein>
<dbReference type="EMBL" id="JAGJRS010000029">
    <property type="protein sequence ID" value="MBP1475390.1"/>
    <property type="molecule type" value="Genomic_DNA"/>
</dbReference>
<comment type="caution">
    <text evidence="1">The sequence shown here is derived from an EMBL/GenBank/DDBJ whole genome shotgun (WGS) entry which is preliminary data.</text>
</comment>
<dbReference type="PROSITE" id="PS51257">
    <property type="entry name" value="PROKAR_LIPOPROTEIN"/>
    <property type="match status" value="1"/>
</dbReference>
<evidence type="ECO:0000313" key="1">
    <source>
        <dbReference type="EMBL" id="MBP1475390.1"/>
    </source>
</evidence>
<dbReference type="Proteomes" id="UP000823790">
    <property type="component" value="Unassembled WGS sequence"/>
</dbReference>